<proteinExistence type="predicted"/>
<comment type="caution">
    <text evidence="6">The sequence shown here is derived from an EMBL/GenBank/DDBJ whole genome shotgun (WGS) entry which is preliminary data.</text>
</comment>
<feature type="domain" description="HTH tetR-type" evidence="5">
    <location>
        <begin position="17"/>
        <end position="77"/>
    </location>
</feature>
<gene>
    <name evidence="6" type="ORF">ACFOOT_07655</name>
</gene>
<protein>
    <submittedName>
        <fullName evidence="6">TetR/AcrR family transcriptional regulator</fullName>
    </submittedName>
</protein>
<evidence type="ECO:0000313" key="6">
    <source>
        <dbReference type="EMBL" id="MFC3671295.1"/>
    </source>
</evidence>
<dbReference type="Gene3D" id="1.10.357.10">
    <property type="entry name" value="Tetracycline Repressor, domain 2"/>
    <property type="match status" value="1"/>
</dbReference>
<evidence type="ECO:0000259" key="5">
    <source>
        <dbReference type="PROSITE" id="PS50977"/>
    </source>
</evidence>
<keyword evidence="3" id="KW-0804">Transcription</keyword>
<dbReference type="RefSeq" id="WP_191322556.1">
    <property type="nucleotide sequence ID" value="NZ_BMZP01000001.1"/>
</dbReference>
<evidence type="ECO:0000256" key="3">
    <source>
        <dbReference type="ARBA" id="ARBA00023163"/>
    </source>
</evidence>
<dbReference type="EMBL" id="JBHRYE010000011">
    <property type="protein sequence ID" value="MFC3671295.1"/>
    <property type="molecule type" value="Genomic_DNA"/>
</dbReference>
<evidence type="ECO:0000313" key="7">
    <source>
        <dbReference type="Proteomes" id="UP001595683"/>
    </source>
</evidence>
<dbReference type="PROSITE" id="PS50977">
    <property type="entry name" value="HTH_TETR_2"/>
    <property type="match status" value="1"/>
</dbReference>
<dbReference type="PANTHER" id="PTHR30055:SF234">
    <property type="entry name" value="HTH-TYPE TRANSCRIPTIONAL REGULATOR BETI"/>
    <property type="match status" value="1"/>
</dbReference>
<keyword evidence="1" id="KW-0805">Transcription regulation</keyword>
<sequence length="231" mass="24997">MEFDMVQACPGTGGKAAQRREKIIEAARKLFIDNGFHATGVAQIAKESGIAVGQLYRDFASKEEIIAAIAAQDTNEVLNSDDIERSVADRDESALWRWLEEFFKPDPECPSVLIADIVVEASRNPKVAGIFGGCHDRVRARLLGVLEVLVPGDAMVAARDTMADMTLMVSLGILQHDLIRGREEAYHLAGVAFASLREQILALRNQHVGDGHERVEKGGLCSVCSGALADG</sequence>
<dbReference type="Proteomes" id="UP001595683">
    <property type="component" value="Unassembled WGS sequence"/>
</dbReference>
<dbReference type="Pfam" id="PF00440">
    <property type="entry name" value="TetR_N"/>
    <property type="match status" value="1"/>
</dbReference>
<evidence type="ECO:0000256" key="1">
    <source>
        <dbReference type="ARBA" id="ARBA00023015"/>
    </source>
</evidence>
<dbReference type="InterPro" id="IPR009057">
    <property type="entry name" value="Homeodomain-like_sf"/>
</dbReference>
<dbReference type="InterPro" id="IPR001647">
    <property type="entry name" value="HTH_TetR"/>
</dbReference>
<dbReference type="PRINTS" id="PR00455">
    <property type="entry name" value="HTHTETR"/>
</dbReference>
<keyword evidence="2 4" id="KW-0238">DNA-binding</keyword>
<feature type="DNA-binding region" description="H-T-H motif" evidence="4">
    <location>
        <begin position="40"/>
        <end position="59"/>
    </location>
</feature>
<evidence type="ECO:0000256" key="2">
    <source>
        <dbReference type="ARBA" id="ARBA00023125"/>
    </source>
</evidence>
<organism evidence="6 7">
    <name type="scientific">Novosphingobium pokkalii</name>
    <dbReference type="NCBI Taxonomy" id="1770194"/>
    <lineage>
        <taxon>Bacteria</taxon>
        <taxon>Pseudomonadati</taxon>
        <taxon>Pseudomonadota</taxon>
        <taxon>Alphaproteobacteria</taxon>
        <taxon>Sphingomonadales</taxon>
        <taxon>Sphingomonadaceae</taxon>
        <taxon>Novosphingobium</taxon>
    </lineage>
</organism>
<dbReference type="PANTHER" id="PTHR30055">
    <property type="entry name" value="HTH-TYPE TRANSCRIPTIONAL REGULATOR RUTR"/>
    <property type="match status" value="1"/>
</dbReference>
<keyword evidence="7" id="KW-1185">Reference proteome</keyword>
<dbReference type="SUPFAM" id="SSF46689">
    <property type="entry name" value="Homeodomain-like"/>
    <property type="match status" value="1"/>
</dbReference>
<dbReference type="InterPro" id="IPR050109">
    <property type="entry name" value="HTH-type_TetR-like_transc_reg"/>
</dbReference>
<reference evidence="7" key="1">
    <citation type="journal article" date="2019" name="Int. J. Syst. Evol. Microbiol.">
        <title>The Global Catalogue of Microorganisms (GCM) 10K type strain sequencing project: providing services to taxonomists for standard genome sequencing and annotation.</title>
        <authorList>
            <consortium name="The Broad Institute Genomics Platform"/>
            <consortium name="The Broad Institute Genome Sequencing Center for Infectious Disease"/>
            <person name="Wu L."/>
            <person name="Ma J."/>
        </authorList>
    </citation>
    <scope>NUCLEOTIDE SEQUENCE [LARGE SCALE GENOMIC DNA]</scope>
    <source>
        <strain evidence="7">KCTC 42224</strain>
    </source>
</reference>
<accession>A0ABV7V1H4</accession>
<evidence type="ECO:0000256" key="4">
    <source>
        <dbReference type="PROSITE-ProRule" id="PRU00335"/>
    </source>
</evidence>
<name>A0ABV7V1H4_9SPHN</name>